<evidence type="ECO:0000313" key="3">
    <source>
        <dbReference type="EMBL" id="NHZ43354.1"/>
    </source>
</evidence>
<feature type="domain" description="DUF4124" evidence="2">
    <location>
        <begin position="55"/>
        <end position="111"/>
    </location>
</feature>
<evidence type="ECO:0000259" key="2">
    <source>
        <dbReference type="Pfam" id="PF13511"/>
    </source>
</evidence>
<dbReference type="Proteomes" id="UP000819052">
    <property type="component" value="Unassembled WGS sequence"/>
</dbReference>
<sequence length="180" mass="19228">MCTGQRIRRMPIAWGCWKFDACGLLLLREHFAATLGGPQPQCQGPMPIHPFYLALLLAAAHGGAVAQVTKCTDASGRTTYQSTPCAAAQGAREQKMATPAQKSGSAPAPAAPAPPAEMDAFNDRMRVRMCEVHRISLKRLKESDTMLVPNGSGNGIVKADPARRASEIAQAEKRVADTCK</sequence>
<accession>A0ABX0MIQ4</accession>
<comment type="caution">
    <text evidence="3">The sequence shown here is derived from an EMBL/GenBank/DDBJ whole genome shotgun (WGS) entry which is preliminary data.</text>
</comment>
<evidence type="ECO:0000313" key="4">
    <source>
        <dbReference type="Proteomes" id="UP000819052"/>
    </source>
</evidence>
<feature type="region of interest" description="Disordered" evidence="1">
    <location>
        <begin position="91"/>
        <end position="117"/>
    </location>
</feature>
<dbReference type="InterPro" id="IPR025392">
    <property type="entry name" value="DUF4124"/>
</dbReference>
<dbReference type="Pfam" id="PF13511">
    <property type="entry name" value="DUF4124"/>
    <property type="match status" value="1"/>
</dbReference>
<proteinExistence type="predicted"/>
<reference evidence="3 4" key="1">
    <citation type="submission" date="2019-09" db="EMBL/GenBank/DDBJ databases">
        <title>Taxonomy of Antarctic Massilia spp.: description of Massilia rubra sp. nov., Massilia aquatica sp. nov., Massilia mucilaginosa sp. nov., Massilia frigida sp. nov. isolated from streams, lakes and regoliths.</title>
        <authorList>
            <person name="Holochova P."/>
            <person name="Sedlacek I."/>
            <person name="Kralova S."/>
            <person name="Maslanova I."/>
            <person name="Busse H.-J."/>
            <person name="Stankova E."/>
            <person name="Vrbovska V."/>
            <person name="Kovarovic V."/>
            <person name="Bartak M."/>
            <person name="Svec P."/>
            <person name="Pantucek R."/>
        </authorList>
    </citation>
    <scope>NUCLEOTIDE SEQUENCE [LARGE SCALE GENOMIC DNA]</scope>
    <source>
        <strain evidence="3 4">CCM 8693</strain>
    </source>
</reference>
<organism evidence="3 4">
    <name type="scientific">Massilia aquatica</name>
    <dbReference type="NCBI Taxonomy" id="2609000"/>
    <lineage>
        <taxon>Bacteria</taxon>
        <taxon>Pseudomonadati</taxon>
        <taxon>Pseudomonadota</taxon>
        <taxon>Betaproteobacteria</taxon>
        <taxon>Burkholderiales</taxon>
        <taxon>Oxalobacteraceae</taxon>
        <taxon>Telluria group</taxon>
        <taxon>Massilia</taxon>
    </lineage>
</organism>
<gene>
    <name evidence="3" type="ORF">F1609_24730</name>
</gene>
<protein>
    <submittedName>
        <fullName evidence="3">DUF4124 domain-containing protein</fullName>
    </submittedName>
</protein>
<keyword evidence="4" id="KW-1185">Reference proteome</keyword>
<evidence type="ECO:0000256" key="1">
    <source>
        <dbReference type="SAM" id="MobiDB-lite"/>
    </source>
</evidence>
<name>A0ABX0MIQ4_9BURK</name>
<dbReference type="EMBL" id="VVIW01000019">
    <property type="protein sequence ID" value="NHZ43354.1"/>
    <property type="molecule type" value="Genomic_DNA"/>
</dbReference>